<dbReference type="SUPFAM" id="SSF48452">
    <property type="entry name" value="TPR-like"/>
    <property type="match status" value="1"/>
</dbReference>
<dbReference type="PROSITE" id="PS50005">
    <property type="entry name" value="TPR"/>
    <property type="match status" value="2"/>
</dbReference>
<dbReference type="SMART" id="SM00028">
    <property type="entry name" value="TPR"/>
    <property type="match status" value="2"/>
</dbReference>
<dbReference type="InterPro" id="IPR013105">
    <property type="entry name" value="TPR_2"/>
</dbReference>
<evidence type="ECO:0000256" key="1">
    <source>
        <dbReference type="ARBA" id="ARBA00022737"/>
    </source>
</evidence>
<dbReference type="Pfam" id="PF14559">
    <property type="entry name" value="TPR_19"/>
    <property type="match status" value="1"/>
</dbReference>
<sequence>MISKFKYYLIFFGYVHLLFSATSIQGVAYEYFLKGEYEILQNNFREAEKHYTKALSLFPNSPTILQSLVDLKTYQGEYPDAIQYLEKIMELEPGNKNSGLDLYELYIHEGDTIKAELSLDSLLTHYPGDQDILFFRANTQFSNQDWSNLLKTYQAIYIYDPDHNDLLIKIYE</sequence>
<dbReference type="EMBL" id="UINC01203860">
    <property type="protein sequence ID" value="SVE24316.1"/>
    <property type="molecule type" value="Genomic_DNA"/>
</dbReference>
<organism evidence="3">
    <name type="scientific">marine metagenome</name>
    <dbReference type="NCBI Taxonomy" id="408172"/>
    <lineage>
        <taxon>unclassified sequences</taxon>
        <taxon>metagenomes</taxon>
        <taxon>ecological metagenomes</taxon>
    </lineage>
</organism>
<protein>
    <submittedName>
        <fullName evidence="3">Uncharacterized protein</fullName>
    </submittedName>
</protein>
<dbReference type="InterPro" id="IPR019734">
    <property type="entry name" value="TPR_rpt"/>
</dbReference>
<dbReference type="Gene3D" id="1.25.40.10">
    <property type="entry name" value="Tetratricopeptide repeat domain"/>
    <property type="match status" value="1"/>
</dbReference>
<evidence type="ECO:0000313" key="3">
    <source>
        <dbReference type="EMBL" id="SVE24316.1"/>
    </source>
</evidence>
<feature type="non-terminal residue" evidence="3">
    <location>
        <position position="172"/>
    </location>
</feature>
<name>A0A383BVP7_9ZZZZ</name>
<dbReference type="InterPro" id="IPR011990">
    <property type="entry name" value="TPR-like_helical_dom_sf"/>
</dbReference>
<evidence type="ECO:0000256" key="2">
    <source>
        <dbReference type="ARBA" id="ARBA00022803"/>
    </source>
</evidence>
<proteinExistence type="predicted"/>
<accession>A0A383BVP7</accession>
<reference evidence="3" key="1">
    <citation type="submission" date="2018-05" db="EMBL/GenBank/DDBJ databases">
        <authorList>
            <person name="Lanie J.A."/>
            <person name="Ng W.-L."/>
            <person name="Kazmierczak K.M."/>
            <person name="Andrzejewski T.M."/>
            <person name="Davidsen T.M."/>
            <person name="Wayne K.J."/>
            <person name="Tettelin H."/>
            <person name="Glass J.I."/>
            <person name="Rusch D."/>
            <person name="Podicherti R."/>
            <person name="Tsui H.-C.T."/>
            <person name="Winkler M.E."/>
        </authorList>
    </citation>
    <scope>NUCLEOTIDE SEQUENCE</scope>
</reference>
<dbReference type="AlphaFoldDB" id="A0A383BVP7"/>
<keyword evidence="1" id="KW-0677">Repeat</keyword>
<keyword evidence="2" id="KW-0802">TPR repeat</keyword>
<dbReference type="Pfam" id="PF07719">
    <property type="entry name" value="TPR_2"/>
    <property type="match status" value="1"/>
</dbReference>
<gene>
    <name evidence="3" type="ORF">METZ01_LOCUS477170</name>
</gene>